<proteinExistence type="predicted"/>
<dbReference type="Pfam" id="PF11588">
    <property type="entry name" value="DUF3243"/>
    <property type="match status" value="1"/>
</dbReference>
<gene>
    <name evidence="1" type="ORF">J2Z22_001028</name>
</gene>
<comment type="caution">
    <text evidence="1">The sequence shown here is derived from an EMBL/GenBank/DDBJ whole genome shotgun (WGS) entry which is preliminary data.</text>
</comment>
<keyword evidence="2" id="KW-1185">Reference proteome</keyword>
<dbReference type="Gene3D" id="1.10.760.20">
    <property type="entry name" value="Protein of unknown function DUF3243"/>
    <property type="match status" value="1"/>
</dbReference>
<dbReference type="RefSeq" id="WP_025697527.1">
    <property type="nucleotide sequence ID" value="NZ_JAUSUY010000003.1"/>
</dbReference>
<dbReference type="EMBL" id="JAUSUY010000003">
    <property type="protein sequence ID" value="MDT3425512.1"/>
    <property type="molecule type" value="Genomic_DNA"/>
</dbReference>
<name>A0ABU3H3W3_9BACL</name>
<accession>A0ABU3H3W3</accession>
<dbReference type="Proteomes" id="UP001248709">
    <property type="component" value="Unassembled WGS sequence"/>
</dbReference>
<dbReference type="InterPro" id="IPR038292">
    <property type="entry name" value="YmfJ/YflH_sf"/>
</dbReference>
<evidence type="ECO:0008006" key="3">
    <source>
        <dbReference type="Google" id="ProtNLM"/>
    </source>
</evidence>
<sequence length="116" mass="12886">MSEHNHVVSKDGGGVAIGLVKETLGRIEPGQREEILSNFDSFRTYLSKRIQLARKIGIGEAQLAQAAEKVADYLATHEEPRNSEEKLLLELWSVGSKEERGRLASMLVKLALSERV</sequence>
<protein>
    <recommendedName>
        <fullName evidence="3">DUF3243 domain-containing protein</fullName>
    </recommendedName>
</protein>
<reference evidence="1 2" key="1">
    <citation type="submission" date="2023-07" db="EMBL/GenBank/DDBJ databases">
        <title>Genomic Encyclopedia of Type Strains, Phase IV (KMG-IV): sequencing the most valuable type-strain genomes for metagenomic binning, comparative biology and taxonomic classification.</title>
        <authorList>
            <person name="Goeker M."/>
        </authorList>
    </citation>
    <scope>NUCLEOTIDE SEQUENCE [LARGE SCALE GENOMIC DNA]</scope>
    <source>
        <strain evidence="1 2">T98</strain>
    </source>
</reference>
<dbReference type="InterPro" id="IPR021637">
    <property type="entry name" value="DUF3243"/>
</dbReference>
<organism evidence="1 2">
    <name type="scientific">Paenibacillus forsythiae</name>
    <dbReference type="NCBI Taxonomy" id="365616"/>
    <lineage>
        <taxon>Bacteria</taxon>
        <taxon>Bacillati</taxon>
        <taxon>Bacillota</taxon>
        <taxon>Bacilli</taxon>
        <taxon>Bacillales</taxon>
        <taxon>Paenibacillaceae</taxon>
        <taxon>Paenibacillus</taxon>
    </lineage>
</organism>
<evidence type="ECO:0000313" key="1">
    <source>
        <dbReference type="EMBL" id="MDT3425512.1"/>
    </source>
</evidence>
<evidence type="ECO:0000313" key="2">
    <source>
        <dbReference type="Proteomes" id="UP001248709"/>
    </source>
</evidence>